<gene>
    <name evidence="1" type="ORF">HSR122_1232</name>
</gene>
<evidence type="ECO:0000313" key="2">
    <source>
        <dbReference type="Proteomes" id="UP000662973"/>
    </source>
</evidence>
<evidence type="ECO:0008006" key="3">
    <source>
        <dbReference type="Google" id="ProtNLM"/>
    </source>
</evidence>
<name>A0A897N2K3_9EURY</name>
<accession>A0A897N2K3</accession>
<dbReference type="Proteomes" id="UP000662973">
    <property type="component" value="Chromosome"/>
</dbReference>
<dbReference type="EMBL" id="CP064788">
    <property type="protein sequence ID" value="QSG08630.1"/>
    <property type="molecule type" value="Genomic_DNA"/>
</dbReference>
<dbReference type="KEGG" id="hds:HSR122_1232"/>
<evidence type="ECO:0000313" key="1">
    <source>
        <dbReference type="EMBL" id="QSG08630.1"/>
    </source>
</evidence>
<proteinExistence type="predicted"/>
<keyword evidence="2" id="KW-1185">Reference proteome</keyword>
<dbReference type="AlphaFoldDB" id="A0A897N2K3"/>
<reference evidence="1 2" key="1">
    <citation type="submission" date="2020-11" db="EMBL/GenBank/DDBJ databases">
        <title>Carbohydrate-dependent, anaerobic sulfur respiration: A novel catabolism in halophilic archaea.</title>
        <authorList>
            <person name="Sorokin D.Y."/>
            <person name="Messina E."/>
            <person name="Smedile F."/>
            <person name="La Cono V."/>
            <person name="Hallsworth J.E."/>
            <person name="Yakimov M.M."/>
        </authorList>
    </citation>
    <scope>NUCLEOTIDE SEQUENCE [LARGE SCALE GENOMIC DNA]</scope>
    <source>
        <strain evidence="1 2">HSR12-2</strain>
    </source>
</reference>
<protein>
    <recommendedName>
        <fullName evidence="3">RNA ligase domain-containing protein</fullName>
    </recommendedName>
</protein>
<sequence>MMDPFPTYVDLAENPTTGQGHHWMFEYVEGVPLRFTLQSDGRLAFAGKQRRYEDSSEPPSVAPAIETVRSGFRRDAFREAVAEPDSVTFYGIATCQHRIEYDWDELPAFLGYDVRVPGRGGLLAPERAHASFDRLGLAPAPPVDREIRADAIDPGREQLPDSDWADRPVAGLVFADKHGWRGKLLDPDRPPGPEASFDSPASAAEALLSGDLPASGNVEATLRQLARRYRATLADANVDPTSSAFRSAVAEHLQRRSK</sequence>
<organism evidence="1 2">
    <name type="scientific">Halapricum desulfuricans</name>
    <dbReference type="NCBI Taxonomy" id="2841257"/>
    <lineage>
        <taxon>Archaea</taxon>
        <taxon>Methanobacteriati</taxon>
        <taxon>Methanobacteriota</taxon>
        <taxon>Stenosarchaea group</taxon>
        <taxon>Halobacteria</taxon>
        <taxon>Halobacteriales</taxon>
        <taxon>Haloarculaceae</taxon>
        <taxon>Halapricum</taxon>
    </lineage>
</organism>